<feature type="region of interest" description="Disordered" evidence="1">
    <location>
        <begin position="59"/>
        <end position="121"/>
    </location>
</feature>
<dbReference type="RefSeq" id="WP_341397259.1">
    <property type="nucleotide sequence ID" value="NZ_JBBUTI010000001.1"/>
</dbReference>
<accession>A0ABU9BZZ2</accession>
<name>A0ABU9BZZ2_9BURK</name>
<keyword evidence="2" id="KW-0812">Transmembrane</keyword>
<evidence type="ECO:0000313" key="3">
    <source>
        <dbReference type="EMBL" id="MEK8045113.1"/>
    </source>
</evidence>
<keyword evidence="2" id="KW-1133">Transmembrane helix</keyword>
<proteinExistence type="predicted"/>
<gene>
    <name evidence="3" type="ORF">AACH00_01985</name>
</gene>
<evidence type="ECO:0000256" key="2">
    <source>
        <dbReference type="SAM" id="Phobius"/>
    </source>
</evidence>
<keyword evidence="4" id="KW-1185">Reference proteome</keyword>
<keyword evidence="2" id="KW-0472">Membrane</keyword>
<comment type="caution">
    <text evidence="3">The sequence shown here is derived from an EMBL/GenBank/DDBJ whole genome shotgun (WGS) entry which is preliminary data.</text>
</comment>
<dbReference type="Proteomes" id="UP001379945">
    <property type="component" value="Unassembled WGS sequence"/>
</dbReference>
<feature type="compositionally biased region" description="Low complexity" evidence="1">
    <location>
        <begin position="68"/>
        <end position="93"/>
    </location>
</feature>
<organism evidence="3 4">
    <name type="scientific">Ideonella margarita</name>
    <dbReference type="NCBI Taxonomy" id="2984191"/>
    <lineage>
        <taxon>Bacteria</taxon>
        <taxon>Pseudomonadati</taxon>
        <taxon>Pseudomonadota</taxon>
        <taxon>Betaproteobacteria</taxon>
        <taxon>Burkholderiales</taxon>
        <taxon>Sphaerotilaceae</taxon>
        <taxon>Ideonella</taxon>
    </lineage>
</organism>
<sequence length="121" mass="12806">MHRSQQRGRQVARRRLAGRWLLWCAGRVLRWGWLPALAVALWLHGGTVLAELMPKSTPSLAPAMKTQAPAAVPASGAMSASAASSAAQPASAADTPIHLRLDADNAPAPVPRTKSLKEMSP</sequence>
<reference evidence="3 4" key="1">
    <citation type="submission" date="2024-04" db="EMBL/GenBank/DDBJ databases">
        <title>Novel species of the genus Ideonella isolated from streams.</title>
        <authorList>
            <person name="Lu H."/>
        </authorList>
    </citation>
    <scope>NUCLEOTIDE SEQUENCE [LARGE SCALE GENOMIC DNA]</scope>
    <source>
        <strain evidence="3 4">LYT19W</strain>
    </source>
</reference>
<evidence type="ECO:0000256" key="1">
    <source>
        <dbReference type="SAM" id="MobiDB-lite"/>
    </source>
</evidence>
<dbReference type="EMBL" id="JBBUTI010000001">
    <property type="protein sequence ID" value="MEK8045113.1"/>
    <property type="molecule type" value="Genomic_DNA"/>
</dbReference>
<evidence type="ECO:0000313" key="4">
    <source>
        <dbReference type="Proteomes" id="UP001379945"/>
    </source>
</evidence>
<protein>
    <submittedName>
        <fullName evidence="3">Uncharacterized protein</fullName>
    </submittedName>
</protein>
<feature type="transmembrane region" description="Helical" evidence="2">
    <location>
        <begin position="20"/>
        <end position="43"/>
    </location>
</feature>